<dbReference type="SUPFAM" id="SSF52425">
    <property type="entry name" value="Cryptochrome/photolyase, N-terminal domain"/>
    <property type="match status" value="1"/>
</dbReference>
<comment type="similarity">
    <text evidence="1">Belongs to the DNA photolyase class-1 family.</text>
</comment>
<keyword evidence="2 5" id="KW-0285">Flavoprotein</keyword>
<dbReference type="InterPro" id="IPR006050">
    <property type="entry name" value="DNA_photolyase_N"/>
</dbReference>
<dbReference type="PROSITE" id="PS00691">
    <property type="entry name" value="DNA_PHOTOLYASES_1_2"/>
    <property type="match status" value="1"/>
</dbReference>
<dbReference type="InterPro" id="IPR018394">
    <property type="entry name" value="DNA_photolyase_1_CS_C"/>
</dbReference>
<comment type="cofactor">
    <cofactor evidence="5">
        <name>FAD</name>
        <dbReference type="ChEBI" id="CHEBI:57692"/>
    </cofactor>
    <text evidence="5">Binds 1 FAD per subunit.</text>
</comment>
<evidence type="ECO:0000256" key="6">
    <source>
        <dbReference type="PIRSR" id="PIRSR602081-2"/>
    </source>
</evidence>
<dbReference type="GO" id="GO:0032922">
    <property type="term" value="P:circadian regulation of gene expression"/>
    <property type="evidence" value="ECO:0007669"/>
    <property type="project" value="TreeGrafter"/>
</dbReference>
<dbReference type="STRING" id="683960.A0A1E3P834"/>
<dbReference type="OrthoDB" id="435881at2759"/>
<dbReference type="RefSeq" id="XP_019040745.1">
    <property type="nucleotide sequence ID" value="XM_019181239.1"/>
</dbReference>
<dbReference type="GO" id="GO:0043153">
    <property type="term" value="P:entrainment of circadian clock by photoperiod"/>
    <property type="evidence" value="ECO:0007669"/>
    <property type="project" value="TreeGrafter"/>
</dbReference>
<dbReference type="SUPFAM" id="SSF48173">
    <property type="entry name" value="Cryptochrome/photolyase FAD-binding domain"/>
    <property type="match status" value="1"/>
</dbReference>
<dbReference type="Proteomes" id="UP000094112">
    <property type="component" value="Unassembled WGS sequence"/>
</dbReference>
<dbReference type="GO" id="GO:0003904">
    <property type="term" value="F:deoxyribodipyrimidine photo-lyase activity"/>
    <property type="evidence" value="ECO:0007669"/>
    <property type="project" value="TreeGrafter"/>
</dbReference>
<keyword evidence="3 5" id="KW-0274">FAD</keyword>
<evidence type="ECO:0000256" key="2">
    <source>
        <dbReference type="ARBA" id="ARBA00022630"/>
    </source>
</evidence>
<gene>
    <name evidence="8" type="ORF">WICANDRAFT_26253</name>
</gene>
<evidence type="ECO:0000313" key="9">
    <source>
        <dbReference type="Proteomes" id="UP000094112"/>
    </source>
</evidence>
<dbReference type="EMBL" id="KV454208">
    <property type="protein sequence ID" value="ODQ61538.1"/>
    <property type="molecule type" value="Genomic_DNA"/>
</dbReference>
<dbReference type="PRINTS" id="PR00147">
    <property type="entry name" value="DNAPHOTLYASE"/>
</dbReference>
<name>A0A1E3P834_WICAA</name>
<keyword evidence="4" id="KW-0157">Chromophore</keyword>
<sequence>MPLKRSPSPNSSASSSATKKFKTSHHLDFSHYINLNSKSYPFKHSTKAAIKWNNGSKKKPFEIFEDKYNEGKLNEDEKYLVHWFKNDLRIHDNTSLYHLVQDAQKINAKPIGIYIISLKFLESHLESALKVQFIQNTLKVLRESLSKLNIPLSIIYLDDSKDKYKLSSNSYDSFKDWLTALLNEKFQTNSIYYNVNYEYDELNRDISLLSSNLNIKAFHDQCIVKPMELTSGKGTQYSKFSPWFKKWDSYLNSSPIELLQIQHKFEKWDWSHLPNDDDYKLPPQFQVSSLKEVGVTDIGNFENLKGGEDEALEKLEKWISNSIKEYQSEKDYPSLSSTSRLSPYITQGSISPRLIVTKCQEANNNKRIGGNTGIETFIKEVAWRDFYRHVTVNWPYLMMFVPFNLGLIDLKWSDDYSRFEKWCLGETGFPIVDASMKCLLHTGYMNNRCRMVVSSFLSKDLAMDWRMGELWFYNHLIDADLSSNNGGWGFSSSTGLDAQPWFRIFNVYTQSEKFDPDGVFIKKWLPNLSKLENFHEPYNEKIDAKEIEKLTNGYPKPIIDRKQAREETLERYREAM</sequence>
<dbReference type="Gene3D" id="1.10.579.10">
    <property type="entry name" value="DNA Cyclobutane Dipyrimidine Photolyase, subunit A, domain 3"/>
    <property type="match status" value="1"/>
</dbReference>
<dbReference type="PROSITE" id="PS51645">
    <property type="entry name" value="PHR_CRY_ALPHA_BETA"/>
    <property type="match status" value="1"/>
</dbReference>
<feature type="site" description="Electron transfer via tryptophanyl radical" evidence="6">
    <location>
        <position position="412"/>
    </location>
</feature>
<dbReference type="AlphaFoldDB" id="A0A1E3P834"/>
<dbReference type="InterPro" id="IPR036134">
    <property type="entry name" value="Crypto/Photolyase_FAD-like_sf"/>
</dbReference>
<dbReference type="Pfam" id="PF00875">
    <property type="entry name" value="DNA_photolyase"/>
    <property type="match status" value="1"/>
</dbReference>
<dbReference type="GO" id="GO:0006139">
    <property type="term" value="P:nucleobase-containing compound metabolic process"/>
    <property type="evidence" value="ECO:0007669"/>
    <property type="project" value="UniProtKB-ARBA"/>
</dbReference>
<dbReference type="GO" id="GO:0071949">
    <property type="term" value="F:FAD binding"/>
    <property type="evidence" value="ECO:0007669"/>
    <property type="project" value="TreeGrafter"/>
</dbReference>
<feature type="binding site" evidence="5">
    <location>
        <position position="377"/>
    </location>
    <ligand>
        <name>FAD</name>
        <dbReference type="ChEBI" id="CHEBI:57692"/>
    </ligand>
</feature>
<protein>
    <recommendedName>
        <fullName evidence="7">Photolyase/cryptochrome alpha/beta domain-containing protein</fullName>
    </recommendedName>
</protein>
<dbReference type="InterPro" id="IPR014729">
    <property type="entry name" value="Rossmann-like_a/b/a_fold"/>
</dbReference>
<proteinExistence type="inferred from homology"/>
<dbReference type="InterPro" id="IPR002081">
    <property type="entry name" value="Cryptochrome/DNA_photolyase_1"/>
</dbReference>
<dbReference type="GO" id="GO:0003677">
    <property type="term" value="F:DNA binding"/>
    <property type="evidence" value="ECO:0007669"/>
    <property type="project" value="TreeGrafter"/>
</dbReference>
<feature type="site" description="Electron transfer via tryptophanyl radical" evidence="6">
    <location>
        <position position="488"/>
    </location>
</feature>
<feature type="binding site" evidence="5">
    <location>
        <begin position="338"/>
        <end position="342"/>
    </location>
    <ligand>
        <name>FAD</name>
        <dbReference type="ChEBI" id="CHEBI:57692"/>
    </ligand>
</feature>
<dbReference type="Pfam" id="PF03441">
    <property type="entry name" value="FAD_binding_7"/>
    <property type="match status" value="1"/>
</dbReference>
<dbReference type="GeneID" id="30198485"/>
<feature type="binding site" evidence="5">
    <location>
        <begin position="478"/>
        <end position="480"/>
    </location>
    <ligand>
        <name>FAD</name>
        <dbReference type="ChEBI" id="CHEBI:57692"/>
    </ligand>
</feature>
<dbReference type="Gene3D" id="1.25.40.80">
    <property type="match status" value="1"/>
</dbReference>
<keyword evidence="9" id="KW-1185">Reference proteome</keyword>
<dbReference type="PANTHER" id="PTHR11455">
    <property type="entry name" value="CRYPTOCHROME"/>
    <property type="match status" value="1"/>
</dbReference>
<feature type="binding site" evidence="5">
    <location>
        <begin position="380"/>
        <end position="387"/>
    </location>
    <ligand>
        <name>FAD</name>
        <dbReference type="ChEBI" id="CHEBI:57692"/>
    </ligand>
</feature>
<evidence type="ECO:0000256" key="3">
    <source>
        <dbReference type="ARBA" id="ARBA00022827"/>
    </source>
</evidence>
<evidence type="ECO:0000256" key="4">
    <source>
        <dbReference type="ARBA" id="ARBA00022991"/>
    </source>
</evidence>
<reference evidence="8 9" key="1">
    <citation type="journal article" date="2016" name="Proc. Natl. Acad. Sci. U.S.A.">
        <title>Comparative genomics of biotechnologically important yeasts.</title>
        <authorList>
            <person name="Riley R."/>
            <person name="Haridas S."/>
            <person name="Wolfe K.H."/>
            <person name="Lopes M.R."/>
            <person name="Hittinger C.T."/>
            <person name="Goeker M."/>
            <person name="Salamov A.A."/>
            <person name="Wisecaver J.H."/>
            <person name="Long T.M."/>
            <person name="Calvey C.H."/>
            <person name="Aerts A.L."/>
            <person name="Barry K.W."/>
            <person name="Choi C."/>
            <person name="Clum A."/>
            <person name="Coughlan A.Y."/>
            <person name="Deshpande S."/>
            <person name="Douglass A.P."/>
            <person name="Hanson S.J."/>
            <person name="Klenk H.-P."/>
            <person name="LaButti K.M."/>
            <person name="Lapidus A."/>
            <person name="Lindquist E.A."/>
            <person name="Lipzen A.M."/>
            <person name="Meier-Kolthoff J.P."/>
            <person name="Ohm R.A."/>
            <person name="Otillar R.P."/>
            <person name="Pangilinan J.L."/>
            <person name="Peng Y."/>
            <person name="Rokas A."/>
            <person name="Rosa C.A."/>
            <person name="Scheuner C."/>
            <person name="Sibirny A.A."/>
            <person name="Slot J.C."/>
            <person name="Stielow J.B."/>
            <person name="Sun H."/>
            <person name="Kurtzman C.P."/>
            <person name="Blackwell M."/>
            <person name="Grigoriev I.V."/>
            <person name="Jeffries T.W."/>
        </authorList>
    </citation>
    <scope>NUCLEOTIDE SEQUENCE [LARGE SCALE GENOMIC DNA]</scope>
    <source>
        <strain evidence="9">ATCC 58044 / CBS 1984 / NCYC 433 / NRRL Y-366-8</strain>
    </source>
</reference>
<dbReference type="Gene3D" id="3.40.50.620">
    <property type="entry name" value="HUPs"/>
    <property type="match status" value="1"/>
</dbReference>
<evidence type="ECO:0000256" key="1">
    <source>
        <dbReference type="ARBA" id="ARBA00005862"/>
    </source>
</evidence>
<dbReference type="GO" id="GO:0005634">
    <property type="term" value="C:nucleus"/>
    <property type="evidence" value="ECO:0007669"/>
    <property type="project" value="TreeGrafter"/>
</dbReference>
<feature type="binding site" evidence="5">
    <location>
        <position position="326"/>
    </location>
    <ligand>
        <name>FAD</name>
        <dbReference type="ChEBI" id="CHEBI:57692"/>
    </ligand>
</feature>
<organism evidence="8 9">
    <name type="scientific">Wickerhamomyces anomalus (strain ATCC 58044 / CBS 1984 / NCYC 433 / NRRL Y-366-8)</name>
    <name type="common">Yeast</name>
    <name type="synonym">Hansenula anomala</name>
    <dbReference type="NCBI Taxonomy" id="683960"/>
    <lineage>
        <taxon>Eukaryota</taxon>
        <taxon>Fungi</taxon>
        <taxon>Dikarya</taxon>
        <taxon>Ascomycota</taxon>
        <taxon>Saccharomycotina</taxon>
        <taxon>Saccharomycetes</taxon>
        <taxon>Phaffomycetales</taxon>
        <taxon>Wickerhamomycetaceae</taxon>
        <taxon>Wickerhamomyces</taxon>
    </lineage>
</organism>
<dbReference type="PANTHER" id="PTHR11455:SF18">
    <property type="entry name" value="SI:CH1073-390K14.1"/>
    <property type="match status" value="1"/>
</dbReference>
<evidence type="ECO:0000313" key="8">
    <source>
        <dbReference type="EMBL" id="ODQ61538.1"/>
    </source>
</evidence>
<evidence type="ECO:0000259" key="7">
    <source>
        <dbReference type="PROSITE" id="PS51645"/>
    </source>
</evidence>
<dbReference type="InterPro" id="IPR036155">
    <property type="entry name" value="Crypto/Photolyase_N_sf"/>
</dbReference>
<dbReference type="InterPro" id="IPR005101">
    <property type="entry name" value="Cryptochr/Photolyase_FAD-bd"/>
</dbReference>
<dbReference type="GO" id="GO:0006950">
    <property type="term" value="P:response to stress"/>
    <property type="evidence" value="ECO:0007669"/>
    <property type="project" value="UniProtKB-ARBA"/>
</dbReference>
<feature type="site" description="Electron transfer via tryptophanyl radical" evidence="6">
    <location>
        <position position="465"/>
    </location>
</feature>
<accession>A0A1E3P834</accession>
<evidence type="ECO:0000256" key="5">
    <source>
        <dbReference type="PIRSR" id="PIRSR602081-1"/>
    </source>
</evidence>
<dbReference type="GO" id="GO:0005737">
    <property type="term" value="C:cytoplasm"/>
    <property type="evidence" value="ECO:0007669"/>
    <property type="project" value="TreeGrafter"/>
</dbReference>
<feature type="domain" description="Photolyase/cryptochrome alpha/beta" evidence="7">
    <location>
        <begin position="78"/>
        <end position="223"/>
    </location>
</feature>